<dbReference type="KEGG" id="tsy:THSYN_07045"/>
<evidence type="ECO:0000256" key="1">
    <source>
        <dbReference type="SAM" id="SignalP"/>
    </source>
</evidence>
<proteinExistence type="predicted"/>
<reference evidence="2 3" key="1">
    <citation type="submission" date="2017-03" db="EMBL/GenBank/DDBJ databases">
        <title>Complete genome sequence of Candidatus 'Thiodictyon syntrophicum' sp. nov. strain Cad16T, a photolithoautotroph purple sulfur bacterium isolated from an alpine meromictic lake.</title>
        <authorList>
            <person name="Luedin S.M."/>
            <person name="Pothier J.F."/>
            <person name="Danza F."/>
            <person name="Storelli N."/>
            <person name="Wittwer M."/>
            <person name="Tonolla M."/>
        </authorList>
    </citation>
    <scope>NUCLEOTIDE SEQUENCE [LARGE SCALE GENOMIC DNA]</scope>
    <source>
        <strain evidence="2 3">Cad16T</strain>
    </source>
</reference>
<organism evidence="2 3">
    <name type="scientific">Candidatus Thiodictyon syntrophicum</name>
    <dbReference type="NCBI Taxonomy" id="1166950"/>
    <lineage>
        <taxon>Bacteria</taxon>
        <taxon>Pseudomonadati</taxon>
        <taxon>Pseudomonadota</taxon>
        <taxon>Gammaproteobacteria</taxon>
        <taxon>Chromatiales</taxon>
        <taxon>Chromatiaceae</taxon>
        <taxon>Thiodictyon</taxon>
    </lineage>
</organism>
<keyword evidence="1" id="KW-0732">Signal</keyword>
<keyword evidence="3" id="KW-1185">Reference proteome</keyword>
<dbReference type="RefSeq" id="WP_100918518.1">
    <property type="nucleotide sequence ID" value="NZ_CP020370.1"/>
</dbReference>
<accession>A0A2K8U5Q0</accession>
<dbReference type="OrthoDB" id="9829506at2"/>
<feature type="chain" id="PRO_5014966224" evidence="1">
    <location>
        <begin position="26"/>
        <end position="141"/>
    </location>
</feature>
<sequence length="141" mass="15552">MTRKFGHFFLLLLLKLLMPFGCAQADDTNSKTSGPLKQVVQPDQDFGFSAEQDLWVEVSVNDLEGAPAGMRTVEVLEPVEGVDGEYRVIDRGLTDDWGNFDRKIQVPSSVKNLMIRVGVLGIDNAALVPVDATHTLHHEFG</sequence>
<dbReference type="Proteomes" id="UP000232638">
    <property type="component" value="Chromosome"/>
</dbReference>
<name>A0A2K8U5Q0_9GAMM</name>
<dbReference type="EMBL" id="CP020370">
    <property type="protein sequence ID" value="AUB80729.1"/>
    <property type="molecule type" value="Genomic_DNA"/>
</dbReference>
<evidence type="ECO:0000313" key="2">
    <source>
        <dbReference type="EMBL" id="AUB80729.1"/>
    </source>
</evidence>
<gene>
    <name evidence="2" type="ORF">THSYN_07045</name>
</gene>
<feature type="signal peptide" evidence="1">
    <location>
        <begin position="1"/>
        <end position="25"/>
    </location>
</feature>
<dbReference type="AlphaFoldDB" id="A0A2K8U5Q0"/>
<evidence type="ECO:0000313" key="3">
    <source>
        <dbReference type="Proteomes" id="UP000232638"/>
    </source>
</evidence>
<protein>
    <submittedName>
        <fullName evidence="2">Uncharacterized protein</fullName>
    </submittedName>
</protein>